<evidence type="ECO:0000313" key="2">
    <source>
        <dbReference type="EMBL" id="KAA0057720.1"/>
    </source>
</evidence>
<protein>
    <submittedName>
        <fullName evidence="2">Phosphoinositide phosphatase SAC3</fullName>
    </submittedName>
</protein>
<evidence type="ECO:0000256" key="1">
    <source>
        <dbReference type="SAM" id="MobiDB-lite"/>
    </source>
</evidence>
<dbReference type="STRING" id="1194695.A0A5A7URH5"/>
<dbReference type="AlphaFoldDB" id="A0A5A7URH5"/>
<accession>A0A5A7URH5</accession>
<dbReference type="EMBL" id="SSTE01006853">
    <property type="protein sequence ID" value="KAA0057720.1"/>
    <property type="molecule type" value="Genomic_DNA"/>
</dbReference>
<reference evidence="2 3" key="1">
    <citation type="submission" date="2019-08" db="EMBL/GenBank/DDBJ databases">
        <title>Draft genome sequences of two oriental melons (Cucumis melo L. var makuwa).</title>
        <authorList>
            <person name="Kwon S.-Y."/>
        </authorList>
    </citation>
    <scope>NUCLEOTIDE SEQUENCE [LARGE SCALE GENOMIC DNA]</scope>
    <source>
        <strain evidence="3">cv. SW 3</strain>
        <tissue evidence="2">Leaf</tissue>
    </source>
</reference>
<comment type="caution">
    <text evidence="2">The sequence shown here is derived from an EMBL/GenBank/DDBJ whole genome shotgun (WGS) entry which is preliminary data.</text>
</comment>
<proteinExistence type="predicted"/>
<feature type="region of interest" description="Disordered" evidence="1">
    <location>
        <begin position="35"/>
        <end position="66"/>
    </location>
</feature>
<dbReference type="Proteomes" id="UP000321393">
    <property type="component" value="Unassembled WGS sequence"/>
</dbReference>
<name>A0A5A7URH5_CUCMM</name>
<sequence length="83" mass="9079">MNDACFRLKGRSAFKRSLSDGNILHENCSPALSTNRRLEKHSNSVLSKQSQGGSEVLSESSPEISTSRSDIAFSRFDTTISSL</sequence>
<evidence type="ECO:0000313" key="3">
    <source>
        <dbReference type="Proteomes" id="UP000321393"/>
    </source>
</evidence>
<organism evidence="2 3">
    <name type="scientific">Cucumis melo var. makuwa</name>
    <name type="common">Oriental melon</name>
    <dbReference type="NCBI Taxonomy" id="1194695"/>
    <lineage>
        <taxon>Eukaryota</taxon>
        <taxon>Viridiplantae</taxon>
        <taxon>Streptophyta</taxon>
        <taxon>Embryophyta</taxon>
        <taxon>Tracheophyta</taxon>
        <taxon>Spermatophyta</taxon>
        <taxon>Magnoliopsida</taxon>
        <taxon>eudicotyledons</taxon>
        <taxon>Gunneridae</taxon>
        <taxon>Pentapetalae</taxon>
        <taxon>rosids</taxon>
        <taxon>fabids</taxon>
        <taxon>Cucurbitales</taxon>
        <taxon>Cucurbitaceae</taxon>
        <taxon>Benincaseae</taxon>
        <taxon>Cucumis</taxon>
    </lineage>
</organism>
<feature type="compositionally biased region" description="Polar residues" evidence="1">
    <location>
        <begin position="43"/>
        <end position="53"/>
    </location>
</feature>
<gene>
    <name evidence="2" type="ORF">E6C27_scaffold7363G00010</name>
</gene>